<accession>A0AAQ3SPW6</accession>
<dbReference type="GO" id="GO:0003677">
    <property type="term" value="F:DNA binding"/>
    <property type="evidence" value="ECO:0007669"/>
    <property type="project" value="UniProtKB-KW"/>
</dbReference>
<reference evidence="13 14" key="1">
    <citation type="submission" date="2024-02" db="EMBL/GenBank/DDBJ databases">
        <title>High-quality chromosome-scale genome assembly of Pensacola bahiagrass (Paspalum notatum Flugge var. saurae).</title>
        <authorList>
            <person name="Vega J.M."/>
            <person name="Podio M."/>
            <person name="Orjuela J."/>
            <person name="Siena L.A."/>
            <person name="Pessino S.C."/>
            <person name="Combes M.C."/>
            <person name="Mariac C."/>
            <person name="Albertini E."/>
            <person name="Pupilli F."/>
            <person name="Ortiz J.P.A."/>
            <person name="Leblanc O."/>
        </authorList>
    </citation>
    <scope>NUCLEOTIDE SEQUENCE [LARGE SCALE GENOMIC DNA]</scope>
    <source>
        <strain evidence="13">R1</strain>
        <tissue evidence="13">Leaf</tissue>
    </source>
</reference>
<dbReference type="InterPro" id="IPR043502">
    <property type="entry name" value="DNA/RNA_pol_sf"/>
</dbReference>
<dbReference type="PANTHER" id="PTHR37984:SF5">
    <property type="entry name" value="PROTEIN NYNRIN-LIKE"/>
    <property type="match status" value="1"/>
</dbReference>
<dbReference type="SUPFAM" id="SSF56672">
    <property type="entry name" value="DNA/RNA polymerases"/>
    <property type="match status" value="1"/>
</dbReference>
<dbReference type="GO" id="GO:0046872">
    <property type="term" value="F:metal ion binding"/>
    <property type="evidence" value="ECO:0007669"/>
    <property type="project" value="UniProtKB-KW"/>
</dbReference>
<dbReference type="GO" id="GO:0015074">
    <property type="term" value="P:DNA integration"/>
    <property type="evidence" value="ECO:0007669"/>
    <property type="project" value="UniProtKB-KW"/>
</dbReference>
<sequence>MNKVFMDGLDKYVVDKEEHEHHLRIVLERLRDHKLYAKFSKCEFWLEKIAFLGHIITAEGVAVDPDKPINVSEIRSFIGLAGYYRRFIEGFAKIARPMSTLLQKDKKFEWTEACERSFQELKKRLTTAPVLVLPDINRDFFIYCDASRLALGCVLMQDNKVIAYASRQLLTHERNYPTHDLEVAAPDLNLRQRRWLELIKDYDLDIHYHPGKANVVADALSRKAYSKRLVPTNEQLRQEIAEVNMHIVQEPKGTVQTIQPTLVEQVKKDQASDEETQKIIDHIKRDGITAFKISEDGLLVVPKEGKAREIIMEEAHESAYSIHPSANKMYQDLSQKFWWRGMKKDVANHQVKADHQKSAGLLQPLPIPTWKWDEVGMDFVTSLPRTKKGNDAIWVIVDRLTKTAHFIPSLHEALGTNLDFSSAYHPQTDGQTKRVNQVMEDMLRSCVLTYGKDWESSLPYAEFSYNNGYQASLGMAPFEALYGRKCRTSLIWAEDKEQKSYADRRRRELSFEEGDLVYLKVSPIRGTRRFQVKGKLAPHYIGPYKIEERIGKVAYKLQLLESMSDIHNVFHVSQLKKCLKKPARQVELDTLELQPDLRYKEVPIKILNTGVKKTRRSAIRICRVLWSRHGEEVSTWERVDALREEHPHLFEA</sequence>
<keyword evidence="10" id="KW-0233">DNA recombination</keyword>
<dbReference type="PROSITE" id="PS50994">
    <property type="entry name" value="INTEGRASE"/>
    <property type="match status" value="1"/>
</dbReference>
<evidence type="ECO:0000256" key="9">
    <source>
        <dbReference type="ARBA" id="ARBA00023125"/>
    </source>
</evidence>
<evidence type="ECO:0000256" key="7">
    <source>
        <dbReference type="ARBA" id="ARBA00022918"/>
    </source>
</evidence>
<dbReference type="GO" id="GO:0004190">
    <property type="term" value="F:aspartic-type endopeptidase activity"/>
    <property type="evidence" value="ECO:0007669"/>
    <property type="project" value="UniProtKB-KW"/>
</dbReference>
<evidence type="ECO:0000313" key="14">
    <source>
        <dbReference type="Proteomes" id="UP001341281"/>
    </source>
</evidence>
<keyword evidence="11" id="KW-0511">Multifunctional enzyme</keyword>
<dbReference type="FunFam" id="3.30.70.270:FF:000020">
    <property type="entry name" value="Transposon Tf2-6 polyprotein-like Protein"/>
    <property type="match status" value="1"/>
</dbReference>
<keyword evidence="2" id="KW-0479">Metal-binding</keyword>
<feature type="domain" description="Integrase catalytic" evidence="12">
    <location>
        <begin position="395"/>
        <end position="485"/>
    </location>
</feature>
<dbReference type="InterPro" id="IPR041577">
    <property type="entry name" value="RT_RNaseH_2"/>
</dbReference>
<evidence type="ECO:0000256" key="10">
    <source>
        <dbReference type="ARBA" id="ARBA00023172"/>
    </source>
</evidence>
<keyword evidence="9" id="KW-0238">DNA-binding</keyword>
<dbReference type="PANTHER" id="PTHR37984">
    <property type="entry name" value="PROTEIN CBG26694"/>
    <property type="match status" value="1"/>
</dbReference>
<dbReference type="EMBL" id="CP144746">
    <property type="protein sequence ID" value="WVZ58619.1"/>
    <property type="molecule type" value="Genomic_DNA"/>
</dbReference>
<dbReference type="InterPro" id="IPR043128">
    <property type="entry name" value="Rev_trsase/Diguanyl_cyclase"/>
</dbReference>
<dbReference type="Proteomes" id="UP001341281">
    <property type="component" value="Chromosome 02"/>
</dbReference>
<protein>
    <recommendedName>
        <fullName evidence="12">Integrase catalytic domain-containing protein</fullName>
    </recommendedName>
</protein>
<dbReference type="InterPro" id="IPR036397">
    <property type="entry name" value="RNaseH_sf"/>
</dbReference>
<evidence type="ECO:0000256" key="1">
    <source>
        <dbReference type="ARBA" id="ARBA00022670"/>
    </source>
</evidence>
<dbReference type="InterPro" id="IPR001584">
    <property type="entry name" value="Integrase_cat-core"/>
</dbReference>
<keyword evidence="8" id="KW-0239">DNA-directed DNA polymerase</keyword>
<evidence type="ECO:0000256" key="2">
    <source>
        <dbReference type="ARBA" id="ARBA00022723"/>
    </source>
</evidence>
<dbReference type="InterPro" id="IPR012337">
    <property type="entry name" value="RNaseH-like_sf"/>
</dbReference>
<dbReference type="CDD" id="cd09274">
    <property type="entry name" value="RNase_HI_RT_Ty3"/>
    <property type="match status" value="1"/>
</dbReference>
<keyword evidence="8" id="KW-0548">Nucleotidyltransferase</keyword>
<keyword evidence="8" id="KW-0808">Transferase</keyword>
<evidence type="ECO:0000256" key="11">
    <source>
        <dbReference type="ARBA" id="ARBA00023268"/>
    </source>
</evidence>
<dbReference type="Pfam" id="PF24626">
    <property type="entry name" value="SH3_Tf2-1"/>
    <property type="match status" value="1"/>
</dbReference>
<keyword evidence="4" id="KW-0378">Hydrolase</keyword>
<keyword evidence="6" id="KW-0229">DNA integration</keyword>
<evidence type="ECO:0000256" key="4">
    <source>
        <dbReference type="ARBA" id="ARBA00022801"/>
    </source>
</evidence>
<dbReference type="SUPFAM" id="SSF53098">
    <property type="entry name" value="Ribonuclease H-like"/>
    <property type="match status" value="1"/>
</dbReference>
<dbReference type="GO" id="GO:0006508">
    <property type="term" value="P:proteolysis"/>
    <property type="evidence" value="ECO:0007669"/>
    <property type="project" value="UniProtKB-KW"/>
</dbReference>
<dbReference type="GO" id="GO:0003964">
    <property type="term" value="F:RNA-directed DNA polymerase activity"/>
    <property type="evidence" value="ECO:0007669"/>
    <property type="project" value="UniProtKB-KW"/>
</dbReference>
<keyword evidence="7" id="KW-0695">RNA-directed DNA polymerase</keyword>
<proteinExistence type="predicted"/>
<evidence type="ECO:0000256" key="8">
    <source>
        <dbReference type="ARBA" id="ARBA00022932"/>
    </source>
</evidence>
<keyword evidence="1" id="KW-0645">Protease</keyword>
<name>A0AAQ3SPW6_PASNO</name>
<gene>
    <name evidence="13" type="ORF">U9M48_008871</name>
</gene>
<dbReference type="Gene3D" id="1.10.340.70">
    <property type="match status" value="1"/>
</dbReference>
<dbReference type="Pfam" id="PF17919">
    <property type="entry name" value="RT_RNaseH_2"/>
    <property type="match status" value="1"/>
</dbReference>
<dbReference type="Gene3D" id="3.30.420.10">
    <property type="entry name" value="Ribonuclease H-like superfamily/Ribonuclease H"/>
    <property type="match status" value="2"/>
</dbReference>
<dbReference type="InterPro" id="IPR041588">
    <property type="entry name" value="Integrase_H2C2"/>
</dbReference>
<dbReference type="AlphaFoldDB" id="A0AAQ3SPW6"/>
<keyword evidence="3" id="KW-0064">Aspartyl protease</keyword>
<keyword evidence="5" id="KW-0460">Magnesium</keyword>
<keyword evidence="14" id="KW-1185">Reference proteome</keyword>
<evidence type="ECO:0000256" key="6">
    <source>
        <dbReference type="ARBA" id="ARBA00022908"/>
    </source>
</evidence>
<dbReference type="GO" id="GO:0006310">
    <property type="term" value="P:DNA recombination"/>
    <property type="evidence" value="ECO:0007669"/>
    <property type="project" value="UniProtKB-KW"/>
</dbReference>
<dbReference type="InterPro" id="IPR056924">
    <property type="entry name" value="SH3_Tf2-1"/>
</dbReference>
<organism evidence="13 14">
    <name type="scientific">Paspalum notatum var. saurae</name>
    <dbReference type="NCBI Taxonomy" id="547442"/>
    <lineage>
        <taxon>Eukaryota</taxon>
        <taxon>Viridiplantae</taxon>
        <taxon>Streptophyta</taxon>
        <taxon>Embryophyta</taxon>
        <taxon>Tracheophyta</taxon>
        <taxon>Spermatophyta</taxon>
        <taxon>Magnoliopsida</taxon>
        <taxon>Liliopsida</taxon>
        <taxon>Poales</taxon>
        <taxon>Poaceae</taxon>
        <taxon>PACMAD clade</taxon>
        <taxon>Panicoideae</taxon>
        <taxon>Andropogonodae</taxon>
        <taxon>Paspaleae</taxon>
        <taxon>Paspalinae</taxon>
        <taxon>Paspalum</taxon>
    </lineage>
</organism>
<evidence type="ECO:0000256" key="5">
    <source>
        <dbReference type="ARBA" id="ARBA00022842"/>
    </source>
</evidence>
<evidence type="ECO:0000256" key="3">
    <source>
        <dbReference type="ARBA" id="ARBA00022750"/>
    </source>
</evidence>
<dbReference type="InterPro" id="IPR050951">
    <property type="entry name" value="Retrovirus_Pol_polyprotein"/>
</dbReference>
<dbReference type="Pfam" id="PF17921">
    <property type="entry name" value="Integrase_H2C2"/>
    <property type="match status" value="1"/>
</dbReference>
<dbReference type="Gene3D" id="3.30.70.270">
    <property type="match status" value="2"/>
</dbReference>
<evidence type="ECO:0000313" key="13">
    <source>
        <dbReference type="EMBL" id="WVZ58619.1"/>
    </source>
</evidence>
<evidence type="ECO:0000259" key="12">
    <source>
        <dbReference type="PROSITE" id="PS50994"/>
    </source>
</evidence>
<dbReference type="GO" id="GO:0003887">
    <property type="term" value="F:DNA-directed DNA polymerase activity"/>
    <property type="evidence" value="ECO:0007669"/>
    <property type="project" value="UniProtKB-KW"/>
</dbReference>